<evidence type="ECO:0000256" key="9">
    <source>
        <dbReference type="PROSITE-ProRule" id="PRU10007"/>
    </source>
</evidence>
<evidence type="ECO:0000256" key="11">
    <source>
        <dbReference type="SAM" id="MobiDB-lite"/>
    </source>
</evidence>
<evidence type="ECO:0000256" key="7">
    <source>
        <dbReference type="ARBA" id="ARBA00043052"/>
    </source>
</evidence>
<name>A0AAQ3L1J7_9LILI</name>
<organism evidence="13 14">
    <name type="scientific">Canna indica</name>
    <name type="common">Indian-shot</name>
    <dbReference type="NCBI Taxonomy" id="4628"/>
    <lineage>
        <taxon>Eukaryota</taxon>
        <taxon>Viridiplantae</taxon>
        <taxon>Streptophyta</taxon>
        <taxon>Embryophyta</taxon>
        <taxon>Tracheophyta</taxon>
        <taxon>Spermatophyta</taxon>
        <taxon>Magnoliopsida</taxon>
        <taxon>Liliopsida</taxon>
        <taxon>Zingiberales</taxon>
        <taxon>Cannaceae</taxon>
        <taxon>Canna</taxon>
    </lineage>
</organism>
<dbReference type="Pfam" id="PF00171">
    <property type="entry name" value="Aldedh"/>
    <property type="match status" value="1"/>
</dbReference>
<evidence type="ECO:0000256" key="3">
    <source>
        <dbReference type="ARBA" id="ARBA00038980"/>
    </source>
</evidence>
<accession>A0AAQ3L1J7</accession>
<protein>
    <recommendedName>
        <fullName evidence="4">NADP-dependent glyceraldehyde-3-phosphate dehydrogenase</fullName>
        <ecNumber evidence="3">1.2.1.9</ecNumber>
    </recommendedName>
    <alternativeName>
        <fullName evidence="5">Glyceraldehyde-3-phosphate dehydrogenase [NADP(+)]</fullName>
    </alternativeName>
    <alternativeName>
        <fullName evidence="6">Non-phosphorylating glyceraldehyde 3-phosphate dehydrogenase</fullName>
    </alternativeName>
    <alternativeName>
        <fullName evidence="7">Triosephosphate dehydrogenase</fullName>
    </alternativeName>
</protein>
<evidence type="ECO:0000313" key="13">
    <source>
        <dbReference type="EMBL" id="WOL19053.1"/>
    </source>
</evidence>
<evidence type="ECO:0000313" key="14">
    <source>
        <dbReference type="Proteomes" id="UP001327560"/>
    </source>
</evidence>
<dbReference type="Proteomes" id="UP001327560">
    <property type="component" value="Chromosome 9"/>
</dbReference>
<dbReference type="InterPro" id="IPR029510">
    <property type="entry name" value="Ald_DH_CS_GLU"/>
</dbReference>
<dbReference type="Gene3D" id="3.40.309.10">
    <property type="entry name" value="Aldehyde Dehydrogenase, Chain A, domain 2"/>
    <property type="match status" value="1"/>
</dbReference>
<evidence type="ECO:0000256" key="6">
    <source>
        <dbReference type="ARBA" id="ARBA00042646"/>
    </source>
</evidence>
<evidence type="ECO:0000256" key="2">
    <source>
        <dbReference type="ARBA" id="ARBA00023002"/>
    </source>
</evidence>
<evidence type="ECO:0000256" key="4">
    <source>
        <dbReference type="ARBA" id="ARBA00040853"/>
    </source>
</evidence>
<dbReference type="GO" id="GO:0008911">
    <property type="term" value="F:lactaldehyde dehydrogenase (NAD+) activity"/>
    <property type="evidence" value="ECO:0007669"/>
    <property type="project" value="TreeGrafter"/>
</dbReference>
<feature type="active site" evidence="9">
    <location>
        <position position="61"/>
    </location>
</feature>
<evidence type="ECO:0000256" key="1">
    <source>
        <dbReference type="ARBA" id="ARBA00009986"/>
    </source>
</evidence>
<reference evidence="13 14" key="1">
    <citation type="submission" date="2023-10" db="EMBL/GenBank/DDBJ databases">
        <title>Chromosome-scale genome assembly provides insights into flower coloration mechanisms of Canna indica.</title>
        <authorList>
            <person name="Li C."/>
        </authorList>
    </citation>
    <scope>NUCLEOTIDE SEQUENCE [LARGE SCALE GENOMIC DNA]</scope>
    <source>
        <tissue evidence="13">Flower</tissue>
    </source>
</reference>
<dbReference type="InterPro" id="IPR016161">
    <property type="entry name" value="Ald_DH/histidinol_DH"/>
</dbReference>
<evidence type="ECO:0000259" key="12">
    <source>
        <dbReference type="Pfam" id="PF00171"/>
    </source>
</evidence>
<dbReference type="EMBL" id="CP136898">
    <property type="protein sequence ID" value="WOL19053.1"/>
    <property type="molecule type" value="Genomic_DNA"/>
</dbReference>
<feature type="domain" description="Aldehyde dehydrogenase" evidence="12">
    <location>
        <begin position="48"/>
        <end position="158"/>
    </location>
</feature>
<dbReference type="GO" id="GO:0008886">
    <property type="term" value="F:glyceraldehyde-3-phosphate dehydrogenase (NADP+) (non-phosphorylating) activity"/>
    <property type="evidence" value="ECO:0007669"/>
    <property type="project" value="UniProtKB-EC"/>
</dbReference>
<dbReference type="PANTHER" id="PTHR42991:SF1">
    <property type="entry name" value="ALDEHYDE DEHYDROGENASE"/>
    <property type="match status" value="1"/>
</dbReference>
<dbReference type="InterPro" id="IPR015590">
    <property type="entry name" value="Aldehyde_DH_dom"/>
</dbReference>
<gene>
    <name evidence="13" type="ORF">Cni_G27850</name>
</gene>
<proteinExistence type="inferred from homology"/>
<keyword evidence="14" id="KW-1185">Reference proteome</keyword>
<evidence type="ECO:0000256" key="8">
    <source>
        <dbReference type="ARBA" id="ARBA00049186"/>
    </source>
</evidence>
<evidence type="ECO:0000256" key="5">
    <source>
        <dbReference type="ARBA" id="ARBA00042470"/>
    </source>
</evidence>
<dbReference type="InterPro" id="IPR051020">
    <property type="entry name" value="ALDH-related_metabolic_enz"/>
</dbReference>
<comment type="similarity">
    <text evidence="1 10">Belongs to the aldehyde dehydrogenase family.</text>
</comment>
<dbReference type="InterPro" id="IPR016162">
    <property type="entry name" value="Ald_DH_N"/>
</dbReference>
<evidence type="ECO:0000256" key="10">
    <source>
        <dbReference type="RuleBase" id="RU003345"/>
    </source>
</evidence>
<dbReference type="EC" id="1.2.1.9" evidence="3"/>
<dbReference type="PANTHER" id="PTHR42991">
    <property type="entry name" value="ALDEHYDE DEHYDROGENASE"/>
    <property type="match status" value="1"/>
</dbReference>
<dbReference type="InterPro" id="IPR016163">
    <property type="entry name" value="Ald_DH_C"/>
</dbReference>
<keyword evidence="2 10" id="KW-0560">Oxidoreductase</keyword>
<comment type="catalytic activity">
    <reaction evidence="8">
        <text>D-glyceraldehyde 3-phosphate + NADP(+) + H2O = (2R)-3-phosphoglycerate + NADPH + 2 H(+)</text>
        <dbReference type="Rhea" id="RHEA:14669"/>
        <dbReference type="ChEBI" id="CHEBI:15377"/>
        <dbReference type="ChEBI" id="CHEBI:15378"/>
        <dbReference type="ChEBI" id="CHEBI:57783"/>
        <dbReference type="ChEBI" id="CHEBI:58272"/>
        <dbReference type="ChEBI" id="CHEBI:58349"/>
        <dbReference type="ChEBI" id="CHEBI:59776"/>
        <dbReference type="EC" id="1.2.1.9"/>
    </reaction>
</comment>
<dbReference type="AlphaFoldDB" id="A0AAQ3L1J7"/>
<dbReference type="Gene3D" id="3.40.605.10">
    <property type="entry name" value="Aldehyde Dehydrogenase, Chain A, domain 1"/>
    <property type="match status" value="2"/>
</dbReference>
<sequence>MEIAKATQKQWARTPLWKRAELLHKVVTILKQHKDPIAECLVKFEGTAISKKARMIPLQMELGGKDACIVFEDADLDLVASNIVKGGYSYSGQRCTVVKVALVMESVADAVVEKVKANMTKLTVAPPEQDFDITPVVFESSANFIEGLLKDAKEKGATEGTAAKQLANAVESVGGGGAGAQADDHAGFDQLHGTVGGDALQLVLGQSGGRGRGDDRGVGVVVSGGARGSPC</sequence>
<dbReference type="PROSITE" id="PS00687">
    <property type="entry name" value="ALDEHYDE_DEHYDR_GLU"/>
    <property type="match status" value="1"/>
</dbReference>
<dbReference type="SUPFAM" id="SSF53720">
    <property type="entry name" value="ALDH-like"/>
    <property type="match status" value="2"/>
</dbReference>
<feature type="region of interest" description="Disordered" evidence="11">
    <location>
        <begin position="207"/>
        <end position="231"/>
    </location>
</feature>